<proteinExistence type="predicted"/>
<dbReference type="Proteomes" id="UP000054776">
    <property type="component" value="Unassembled WGS sequence"/>
</dbReference>
<dbReference type="AlphaFoldDB" id="A0A0V0Z0J0"/>
<evidence type="ECO:0000313" key="1">
    <source>
        <dbReference type="EMBL" id="KRY05958.1"/>
    </source>
</evidence>
<sequence length="40" mass="4619">MRMKILAAHERPIYAPWLLPGAYAVLEQDDGHTRDEVNLK</sequence>
<keyword evidence="2" id="KW-1185">Reference proteome</keyword>
<dbReference type="InParanoid" id="A0A0V0Z0J0"/>
<protein>
    <submittedName>
        <fullName evidence="1">Uncharacterized protein</fullName>
    </submittedName>
</protein>
<evidence type="ECO:0000313" key="2">
    <source>
        <dbReference type="Proteomes" id="UP000054776"/>
    </source>
</evidence>
<comment type="caution">
    <text evidence="1">The sequence shown here is derived from an EMBL/GenBank/DDBJ whole genome shotgun (WGS) entry which is preliminary data.</text>
</comment>
<organism evidence="1 2">
    <name type="scientific">Trichinella spiralis</name>
    <name type="common">Trichina worm</name>
    <dbReference type="NCBI Taxonomy" id="6334"/>
    <lineage>
        <taxon>Eukaryota</taxon>
        <taxon>Metazoa</taxon>
        <taxon>Ecdysozoa</taxon>
        <taxon>Nematoda</taxon>
        <taxon>Enoplea</taxon>
        <taxon>Dorylaimia</taxon>
        <taxon>Trichinellida</taxon>
        <taxon>Trichinellidae</taxon>
        <taxon>Trichinella</taxon>
    </lineage>
</organism>
<name>A0A0V0Z0J0_TRISP</name>
<gene>
    <name evidence="1" type="ORF">T01_13931</name>
</gene>
<dbReference type="EMBL" id="JYDH01003357">
    <property type="protein sequence ID" value="KRY05958.1"/>
    <property type="molecule type" value="Genomic_DNA"/>
</dbReference>
<accession>A0A0V0Z0J0</accession>
<reference evidence="1 2" key="1">
    <citation type="submission" date="2015-01" db="EMBL/GenBank/DDBJ databases">
        <title>Evolution of Trichinella species and genotypes.</title>
        <authorList>
            <person name="Korhonen P.K."/>
            <person name="Edoardo P."/>
            <person name="Giuseppe L.R."/>
            <person name="Gasser R.B."/>
        </authorList>
    </citation>
    <scope>NUCLEOTIDE SEQUENCE [LARGE SCALE GENOMIC DNA]</scope>
    <source>
        <strain evidence="1">ISS3</strain>
    </source>
</reference>